<dbReference type="AlphaFoldDB" id="A0A914HQ90"/>
<sequence>MTSTKEGRSKMDRKESSSSSSVSSPPNDRAIETFCEGLRPRVGFQIRLLPLGGTNGRQSEGSTSSLRLTLFQESAGRPVEQFRFLTAVAQPWAGDQPVGSLVTTVTSAPVSTRNFTFIPLTKIGASIMTMPPKRNVNSNSRAKATSVNTCSLKHLNSFGQKFPLNEKLCEKLSFTTDCWAGPMDNFQCSSHLLNFVLKDGWWDNDKDKEWNKLMLEHNFHHQIDRQNTQLGQIEPNSTDQNPSLTESDQLGQIEPKSTDQNPPLTESDHSDNAKNGEEQNENIAEDERKHKTVAKEMGLSDRTIYRWRRELGQTTPNKHSLIEQKELMKRYYEIKDKTPKISVGGIAKMLNIGRATLYRWIKQFKRQQFHPNSVDGLSVEENAAAHVHLLASVSIVTAFWIGHCRAEVQNLENHVLQYILLQLFTIFSSFF</sequence>
<accession>A0A914HQ90</accession>
<reference evidence="3" key="1">
    <citation type="submission" date="2022-11" db="UniProtKB">
        <authorList>
            <consortium name="WormBaseParasite"/>
        </authorList>
    </citation>
    <scope>IDENTIFICATION</scope>
</reference>
<evidence type="ECO:0000313" key="3">
    <source>
        <dbReference type="WBParaSite" id="Gr19_v10_g2696.t1"/>
    </source>
</evidence>
<name>A0A914HQ90_GLORO</name>
<evidence type="ECO:0000313" key="2">
    <source>
        <dbReference type="Proteomes" id="UP000887572"/>
    </source>
</evidence>
<feature type="region of interest" description="Disordered" evidence="1">
    <location>
        <begin position="232"/>
        <end position="295"/>
    </location>
</feature>
<feature type="compositionally biased region" description="Basic and acidic residues" evidence="1">
    <location>
        <begin position="266"/>
        <end position="277"/>
    </location>
</feature>
<feature type="compositionally biased region" description="Basic and acidic residues" evidence="1">
    <location>
        <begin position="1"/>
        <end position="16"/>
    </location>
</feature>
<feature type="region of interest" description="Disordered" evidence="1">
    <location>
        <begin position="1"/>
        <end position="30"/>
    </location>
</feature>
<proteinExistence type="predicted"/>
<protein>
    <submittedName>
        <fullName evidence="3">Uncharacterized protein</fullName>
    </submittedName>
</protein>
<dbReference type="WBParaSite" id="Gr19_v10_g2696.t1">
    <property type="protein sequence ID" value="Gr19_v10_g2696.t1"/>
    <property type="gene ID" value="Gr19_v10_g2696"/>
</dbReference>
<dbReference type="Proteomes" id="UP000887572">
    <property type="component" value="Unplaced"/>
</dbReference>
<organism evidence="2 3">
    <name type="scientific">Globodera rostochiensis</name>
    <name type="common">Golden nematode worm</name>
    <name type="synonym">Heterodera rostochiensis</name>
    <dbReference type="NCBI Taxonomy" id="31243"/>
    <lineage>
        <taxon>Eukaryota</taxon>
        <taxon>Metazoa</taxon>
        <taxon>Ecdysozoa</taxon>
        <taxon>Nematoda</taxon>
        <taxon>Chromadorea</taxon>
        <taxon>Rhabditida</taxon>
        <taxon>Tylenchina</taxon>
        <taxon>Tylenchomorpha</taxon>
        <taxon>Tylenchoidea</taxon>
        <taxon>Heteroderidae</taxon>
        <taxon>Heteroderinae</taxon>
        <taxon>Globodera</taxon>
    </lineage>
</organism>
<evidence type="ECO:0000256" key="1">
    <source>
        <dbReference type="SAM" id="MobiDB-lite"/>
    </source>
</evidence>
<feature type="compositionally biased region" description="Polar residues" evidence="1">
    <location>
        <begin position="232"/>
        <end position="250"/>
    </location>
</feature>
<keyword evidence="2" id="KW-1185">Reference proteome</keyword>